<proteinExistence type="predicted"/>
<comment type="caution">
    <text evidence="1">The sequence shown here is derived from an EMBL/GenBank/DDBJ whole genome shotgun (WGS) entry which is preliminary data.</text>
</comment>
<dbReference type="AlphaFoldDB" id="A0A8H6Y519"/>
<dbReference type="OrthoDB" id="3145912at2759"/>
<keyword evidence="2" id="KW-1185">Reference proteome</keyword>
<accession>A0A8H6Y519</accession>
<reference evidence="1" key="1">
    <citation type="submission" date="2020-05" db="EMBL/GenBank/DDBJ databases">
        <title>Mycena genomes resolve the evolution of fungal bioluminescence.</title>
        <authorList>
            <person name="Tsai I.J."/>
        </authorList>
    </citation>
    <scope>NUCLEOTIDE SEQUENCE</scope>
    <source>
        <strain evidence="1">CCC161011</strain>
    </source>
</reference>
<gene>
    <name evidence="1" type="ORF">MVEN_01155700</name>
</gene>
<dbReference type="Proteomes" id="UP000620124">
    <property type="component" value="Unassembled WGS sequence"/>
</dbReference>
<protein>
    <submittedName>
        <fullName evidence="1">Uncharacterized protein</fullName>
    </submittedName>
</protein>
<name>A0A8H6Y519_9AGAR</name>
<evidence type="ECO:0000313" key="1">
    <source>
        <dbReference type="EMBL" id="KAF7351937.1"/>
    </source>
</evidence>
<dbReference type="EMBL" id="JACAZI010000009">
    <property type="protein sequence ID" value="KAF7351937.1"/>
    <property type="molecule type" value="Genomic_DNA"/>
</dbReference>
<sequence>MGAKSSRSVALVFPPELERKIIELAAHDHPFCMPTLVLVAWRVKEWVEPLLYRTLFFGSSYRLEGHLAPRADIFASLIQSGKKPASFFHHTVRNMLISDYDSLPAADLILSTCSGVENLSIAGIRQRTALPALAGLALKRLYCNLDGLFGSQEKIDFTHGLFAHLTHLDLFYLGNILPTTLSGLALVPHLSHLSFQDDDYRSHPSAPLALLQTCKSLRVLVSLISRKGDHARVDDTGILSYPRFVRMARRPYAADWQMGAHAGDDYWVRAEAFIARRISGEVDPFQNILPRDASES</sequence>
<evidence type="ECO:0000313" key="2">
    <source>
        <dbReference type="Proteomes" id="UP000620124"/>
    </source>
</evidence>
<organism evidence="1 2">
    <name type="scientific">Mycena venus</name>
    <dbReference type="NCBI Taxonomy" id="2733690"/>
    <lineage>
        <taxon>Eukaryota</taxon>
        <taxon>Fungi</taxon>
        <taxon>Dikarya</taxon>
        <taxon>Basidiomycota</taxon>
        <taxon>Agaricomycotina</taxon>
        <taxon>Agaricomycetes</taxon>
        <taxon>Agaricomycetidae</taxon>
        <taxon>Agaricales</taxon>
        <taxon>Marasmiineae</taxon>
        <taxon>Mycenaceae</taxon>
        <taxon>Mycena</taxon>
    </lineage>
</organism>